<evidence type="ECO:0000256" key="5">
    <source>
        <dbReference type="ARBA" id="ARBA00023122"/>
    </source>
</evidence>
<keyword evidence="12" id="KW-1185">Reference proteome</keyword>
<comment type="function">
    <text evidence="7">Plays a role in the transport of magnesium and cobalt ions.</text>
</comment>
<dbReference type="RefSeq" id="WP_249474514.1">
    <property type="nucleotide sequence ID" value="NZ_JAMBEP010000002.1"/>
</dbReference>
<evidence type="ECO:0000256" key="7">
    <source>
        <dbReference type="ARBA" id="ARBA00037273"/>
    </source>
</evidence>
<gene>
    <name evidence="11" type="ORF">M2650_11055</name>
</gene>
<feature type="domain" description="CBS" evidence="10">
    <location>
        <begin position="75"/>
        <end position="135"/>
    </location>
</feature>
<evidence type="ECO:0000256" key="8">
    <source>
        <dbReference type="ARBA" id="ARBA00040729"/>
    </source>
</evidence>
<dbReference type="CDD" id="cd04590">
    <property type="entry name" value="CBS_pair_CorC_HlyC_assoc"/>
    <property type="match status" value="1"/>
</dbReference>
<evidence type="ECO:0000256" key="2">
    <source>
        <dbReference type="ARBA" id="ARBA00022448"/>
    </source>
</evidence>
<dbReference type="InterPro" id="IPR036318">
    <property type="entry name" value="FAD-bd_PCMH-like_sf"/>
</dbReference>
<keyword evidence="4" id="KW-0460">Magnesium</keyword>
<dbReference type="PROSITE" id="PS51371">
    <property type="entry name" value="CBS"/>
    <property type="match status" value="2"/>
</dbReference>
<dbReference type="Pfam" id="PF21917">
    <property type="entry name" value="NMB0537_N"/>
    <property type="match status" value="1"/>
</dbReference>
<dbReference type="SMART" id="SM00116">
    <property type="entry name" value="CBS"/>
    <property type="match status" value="2"/>
</dbReference>
<evidence type="ECO:0000256" key="3">
    <source>
        <dbReference type="ARBA" id="ARBA00022737"/>
    </source>
</evidence>
<dbReference type="PANTHER" id="PTHR22777:SF27">
    <property type="entry name" value="MAGNESIUM AND COBALT EFFLUX PROTEIN CORC"/>
    <property type="match status" value="1"/>
</dbReference>
<evidence type="ECO:0000256" key="4">
    <source>
        <dbReference type="ARBA" id="ARBA00022842"/>
    </source>
</evidence>
<dbReference type="InterPro" id="IPR000644">
    <property type="entry name" value="CBS_dom"/>
</dbReference>
<proteinExistence type="inferred from homology"/>
<evidence type="ECO:0000313" key="12">
    <source>
        <dbReference type="Proteomes" id="UP001431217"/>
    </source>
</evidence>
<dbReference type="SUPFAM" id="SSF56176">
    <property type="entry name" value="FAD-binding/transporter-associated domain-like"/>
    <property type="match status" value="1"/>
</dbReference>
<dbReference type="InterPro" id="IPR016169">
    <property type="entry name" value="FAD-bd_PCMH_sub2"/>
</dbReference>
<evidence type="ECO:0000313" key="11">
    <source>
        <dbReference type="EMBL" id="MCL1635161.1"/>
    </source>
</evidence>
<evidence type="ECO:0000259" key="10">
    <source>
        <dbReference type="PROSITE" id="PS51371"/>
    </source>
</evidence>
<evidence type="ECO:0000256" key="1">
    <source>
        <dbReference type="ARBA" id="ARBA00006337"/>
    </source>
</evidence>
<keyword evidence="6" id="KW-0170">Cobalt</keyword>
<keyword evidence="3" id="KW-0677">Repeat</keyword>
<dbReference type="Gene3D" id="3.10.580.10">
    <property type="entry name" value="CBS-domain"/>
    <property type="match status" value="1"/>
</dbReference>
<evidence type="ECO:0000256" key="6">
    <source>
        <dbReference type="ARBA" id="ARBA00023285"/>
    </source>
</evidence>
<dbReference type="Pfam" id="PF03471">
    <property type="entry name" value="CorC_HlyC"/>
    <property type="match status" value="1"/>
</dbReference>
<dbReference type="Gene3D" id="3.30.465.10">
    <property type="match status" value="1"/>
</dbReference>
<keyword evidence="5 9" id="KW-0129">CBS domain</keyword>
<keyword evidence="2" id="KW-0813">Transport</keyword>
<protein>
    <recommendedName>
        <fullName evidence="8">Magnesium and cobalt efflux protein CorC</fullName>
    </recommendedName>
</protein>
<accession>A0ABT0MJV4</accession>
<dbReference type="Pfam" id="PF00571">
    <property type="entry name" value="CBS"/>
    <property type="match status" value="2"/>
</dbReference>
<name>A0ABT0MJV4_9GAMM</name>
<feature type="domain" description="CBS" evidence="10">
    <location>
        <begin position="140"/>
        <end position="197"/>
    </location>
</feature>
<dbReference type="InterPro" id="IPR054115">
    <property type="entry name" value="CorC_N"/>
</dbReference>
<dbReference type="Proteomes" id="UP001431217">
    <property type="component" value="Unassembled WGS sequence"/>
</dbReference>
<sequence>MPEDDSSSFPAPDLPEKRRGWLERIGSALSGEPTSREDLVELLRDAQGDGLIAADTLRMMEGAIAVSDMSVGDVMIPRSQMVALSADARFLDLMKQVVESGHSRFPVHGEDKDEILGILLAKDLLRGVVADNGPGSVRELLRPAVLIPESKRLNVLLREFRLSRNHMAIVVDEYGGVAGLVTIEDVLEQIVGEIDDEHDDAEDPQALIAAQADGQYVVDALTPIEDFNERFGADFDDDEYDTIGGLVTAAIGHLPEAGEELTLGRFAFRVARADARRVHAFHVGVHGEA</sequence>
<organism evidence="11 12">
    <name type="scientific">Luteimonas galliterrae</name>
    <dbReference type="NCBI Taxonomy" id="2940486"/>
    <lineage>
        <taxon>Bacteria</taxon>
        <taxon>Pseudomonadati</taxon>
        <taxon>Pseudomonadota</taxon>
        <taxon>Gammaproteobacteria</taxon>
        <taxon>Lysobacterales</taxon>
        <taxon>Lysobacteraceae</taxon>
        <taxon>Luteimonas</taxon>
    </lineage>
</organism>
<reference evidence="11 12" key="1">
    <citation type="submission" date="2022-05" db="EMBL/GenBank/DDBJ databases">
        <title>Luteimonas sp. SX5, whole genome shotgun sequencing project.</title>
        <authorList>
            <person name="Zhao G."/>
            <person name="Shen L."/>
        </authorList>
    </citation>
    <scope>NUCLEOTIDE SEQUENCE [LARGE SCALE GENOMIC DNA]</scope>
    <source>
        <strain evidence="11 12">SX5</strain>
    </source>
</reference>
<comment type="caution">
    <text evidence="11">The sequence shown here is derived from an EMBL/GenBank/DDBJ whole genome shotgun (WGS) entry which is preliminary data.</text>
</comment>
<dbReference type="EMBL" id="JAMBEP010000002">
    <property type="protein sequence ID" value="MCL1635161.1"/>
    <property type="molecule type" value="Genomic_DNA"/>
</dbReference>
<dbReference type="SUPFAM" id="SSF54631">
    <property type="entry name" value="CBS-domain pair"/>
    <property type="match status" value="1"/>
</dbReference>
<dbReference type="InterPro" id="IPR044751">
    <property type="entry name" value="Ion_transp-like_CBS"/>
</dbReference>
<evidence type="ECO:0000256" key="9">
    <source>
        <dbReference type="PROSITE-ProRule" id="PRU00703"/>
    </source>
</evidence>
<dbReference type="InterPro" id="IPR046342">
    <property type="entry name" value="CBS_dom_sf"/>
</dbReference>
<dbReference type="SMART" id="SM01091">
    <property type="entry name" value="CorC_HlyC"/>
    <property type="match status" value="1"/>
</dbReference>
<comment type="similarity">
    <text evidence="1">Belongs to the UPF0053 family.</text>
</comment>
<dbReference type="PANTHER" id="PTHR22777">
    <property type="entry name" value="HEMOLYSIN-RELATED"/>
    <property type="match status" value="1"/>
</dbReference>
<dbReference type="InterPro" id="IPR005170">
    <property type="entry name" value="Transptr-assoc_dom"/>
</dbReference>